<dbReference type="STRING" id="1353009.A0A1Y2I853"/>
<dbReference type="PANTHER" id="PTHR10639:SF7">
    <property type="entry name" value="CLATHRIN LIGHT CHAIN"/>
    <property type="match status" value="1"/>
</dbReference>
<keyword evidence="10" id="KW-1185">Reference proteome</keyword>
<name>A0A1Y2I853_TRAC3</name>
<proteinExistence type="inferred from homology"/>
<organism evidence="9 10">
    <name type="scientific">Trametes coccinea (strain BRFM310)</name>
    <name type="common">Pycnoporus coccineus</name>
    <dbReference type="NCBI Taxonomy" id="1353009"/>
    <lineage>
        <taxon>Eukaryota</taxon>
        <taxon>Fungi</taxon>
        <taxon>Dikarya</taxon>
        <taxon>Basidiomycota</taxon>
        <taxon>Agaricomycotina</taxon>
        <taxon>Agaricomycetes</taxon>
        <taxon>Polyporales</taxon>
        <taxon>Polyporaceae</taxon>
        <taxon>Trametes</taxon>
    </lineage>
</organism>
<feature type="region of interest" description="Disordered" evidence="8">
    <location>
        <begin position="44"/>
        <end position="136"/>
    </location>
</feature>
<feature type="compositionally biased region" description="Basic and acidic residues" evidence="8">
    <location>
        <begin position="1"/>
        <end position="10"/>
    </location>
</feature>
<evidence type="ECO:0000256" key="7">
    <source>
        <dbReference type="SAM" id="Coils"/>
    </source>
</evidence>
<keyword evidence="5 6" id="KW-0968">Cytoplasmic vesicle</keyword>
<keyword evidence="7" id="KW-0175">Coiled coil</keyword>
<comment type="similarity">
    <text evidence="2 6">Belongs to the clathrin light chain family.</text>
</comment>
<sequence>MSDFLQRESELLGEEFGTPTGGTYATATGDDLDLDRAASAFPEISLDGSGDISVPSGPPVAPAMSASGSFSFDDFSSPPPQRETDVKVTGDDEIEKFESEFPDIEVPNVTSPPLQQQSQPPAFGATPTFAPQPAYSSTPILNQQIEEDEPEVIKQWREKQAAEIKARDEASKAKRQETIAKAERAIDQFYEEYAAKKERNIRENKEHEEEFLANLNASLTQGTTWQRICDIIDLQNSQSKTLARTGPGATDLSRFKEVLLRLKREGDAAPGAAGY</sequence>
<dbReference type="GO" id="GO:0006886">
    <property type="term" value="P:intracellular protein transport"/>
    <property type="evidence" value="ECO:0007669"/>
    <property type="project" value="InterPro"/>
</dbReference>
<dbReference type="AlphaFoldDB" id="A0A1Y2I853"/>
<feature type="coiled-coil region" evidence="7">
    <location>
        <begin position="172"/>
        <end position="210"/>
    </location>
</feature>
<dbReference type="GO" id="GO:0032050">
    <property type="term" value="F:clathrin heavy chain binding"/>
    <property type="evidence" value="ECO:0007669"/>
    <property type="project" value="TreeGrafter"/>
</dbReference>
<comment type="function">
    <text evidence="6">Clathrin is the major protein of the polyhedral coat of coated pits and vesicles.</text>
</comment>
<evidence type="ECO:0000256" key="3">
    <source>
        <dbReference type="ARBA" id="ARBA00023136"/>
    </source>
</evidence>
<protein>
    <recommendedName>
        <fullName evidence="6">Clathrin light chain</fullName>
    </recommendedName>
</protein>
<dbReference type="Proteomes" id="UP000193067">
    <property type="component" value="Unassembled WGS sequence"/>
</dbReference>
<dbReference type="Pfam" id="PF01086">
    <property type="entry name" value="Clathrin_lg_ch"/>
    <property type="match status" value="1"/>
</dbReference>
<gene>
    <name evidence="9" type="ORF">PYCCODRAFT_1398983</name>
</gene>
<dbReference type="GO" id="GO:0030132">
    <property type="term" value="C:clathrin coat of coated pit"/>
    <property type="evidence" value="ECO:0007669"/>
    <property type="project" value="InterPro"/>
</dbReference>
<feature type="compositionally biased region" description="Acidic residues" evidence="8">
    <location>
        <begin position="91"/>
        <end position="103"/>
    </location>
</feature>
<keyword evidence="4 6" id="KW-0168">Coated pit</keyword>
<feature type="compositionally biased region" description="Low complexity" evidence="8">
    <location>
        <begin position="111"/>
        <end position="134"/>
    </location>
</feature>
<evidence type="ECO:0000313" key="9">
    <source>
        <dbReference type="EMBL" id="OSC97309.1"/>
    </source>
</evidence>
<dbReference type="GO" id="GO:0030130">
    <property type="term" value="C:clathrin coat of trans-Golgi network vesicle"/>
    <property type="evidence" value="ECO:0007669"/>
    <property type="project" value="InterPro"/>
</dbReference>
<feature type="compositionally biased region" description="Low complexity" evidence="8">
    <location>
        <begin position="17"/>
        <end position="29"/>
    </location>
</feature>
<dbReference type="OrthoDB" id="5512at2759"/>
<evidence type="ECO:0000313" key="10">
    <source>
        <dbReference type="Proteomes" id="UP000193067"/>
    </source>
</evidence>
<comment type="subcellular location">
    <subcellularLocation>
        <location evidence="1 6">Cytoplasmic vesicle membrane</location>
        <topology evidence="1 6">Peripheral membrane protein</topology>
        <orientation evidence="1 6">Cytoplasmic side</orientation>
    </subcellularLocation>
    <subcellularLocation>
        <location evidence="6">Membrane</location>
        <location evidence="6">Coated pit</location>
        <topology evidence="6">Peripheral membrane protein</topology>
        <orientation evidence="6">Cytoplasmic side</orientation>
    </subcellularLocation>
    <text evidence="6">Cytoplasmic face of coated pits and vesicles.</text>
</comment>
<dbReference type="GO" id="GO:0072583">
    <property type="term" value="P:clathrin-dependent endocytosis"/>
    <property type="evidence" value="ECO:0007669"/>
    <property type="project" value="TreeGrafter"/>
</dbReference>
<evidence type="ECO:0000256" key="5">
    <source>
        <dbReference type="ARBA" id="ARBA00023329"/>
    </source>
</evidence>
<keyword evidence="3 6" id="KW-0472">Membrane</keyword>
<dbReference type="EMBL" id="KZ084153">
    <property type="protein sequence ID" value="OSC97309.1"/>
    <property type="molecule type" value="Genomic_DNA"/>
</dbReference>
<reference evidence="9 10" key="1">
    <citation type="journal article" date="2015" name="Biotechnol. Biofuels">
        <title>Enhanced degradation of softwood versus hardwood by the white-rot fungus Pycnoporus coccineus.</title>
        <authorList>
            <person name="Couturier M."/>
            <person name="Navarro D."/>
            <person name="Chevret D."/>
            <person name="Henrissat B."/>
            <person name="Piumi F."/>
            <person name="Ruiz-Duenas F.J."/>
            <person name="Martinez A.T."/>
            <person name="Grigoriev I.V."/>
            <person name="Riley R."/>
            <person name="Lipzen A."/>
            <person name="Berrin J.G."/>
            <person name="Master E.R."/>
            <person name="Rosso M.N."/>
        </authorList>
    </citation>
    <scope>NUCLEOTIDE SEQUENCE [LARGE SCALE GENOMIC DNA]</scope>
    <source>
        <strain evidence="9 10">BRFM310</strain>
    </source>
</reference>
<dbReference type="InterPro" id="IPR000996">
    <property type="entry name" value="Clathrin_L-chain"/>
</dbReference>
<dbReference type="PANTHER" id="PTHR10639">
    <property type="entry name" value="CLATHRIN LIGHT CHAIN"/>
    <property type="match status" value="1"/>
</dbReference>
<accession>A0A1Y2I853</accession>
<feature type="region of interest" description="Disordered" evidence="8">
    <location>
        <begin position="1"/>
        <end position="29"/>
    </location>
</feature>
<dbReference type="GO" id="GO:0005198">
    <property type="term" value="F:structural molecule activity"/>
    <property type="evidence" value="ECO:0007669"/>
    <property type="project" value="InterPro"/>
</dbReference>
<evidence type="ECO:0000256" key="4">
    <source>
        <dbReference type="ARBA" id="ARBA00023176"/>
    </source>
</evidence>
<evidence type="ECO:0000256" key="6">
    <source>
        <dbReference type="RuleBase" id="RU363137"/>
    </source>
</evidence>
<evidence type="ECO:0000256" key="8">
    <source>
        <dbReference type="SAM" id="MobiDB-lite"/>
    </source>
</evidence>
<evidence type="ECO:0000256" key="2">
    <source>
        <dbReference type="ARBA" id="ARBA00005263"/>
    </source>
</evidence>
<evidence type="ECO:0000256" key="1">
    <source>
        <dbReference type="ARBA" id="ARBA00004180"/>
    </source>
</evidence>